<dbReference type="EMBL" id="MJFZ01000820">
    <property type="protein sequence ID" value="RAW24900.1"/>
    <property type="molecule type" value="Genomic_DNA"/>
</dbReference>
<dbReference type="InterPro" id="IPR021109">
    <property type="entry name" value="Peptidase_aspartic_dom_sf"/>
</dbReference>
<keyword evidence="2" id="KW-1185">Reference proteome</keyword>
<proteinExistence type="predicted"/>
<dbReference type="Proteomes" id="UP000251314">
    <property type="component" value="Unassembled WGS sequence"/>
</dbReference>
<evidence type="ECO:0000313" key="1">
    <source>
        <dbReference type="EMBL" id="RAW24900.1"/>
    </source>
</evidence>
<evidence type="ECO:0000313" key="2">
    <source>
        <dbReference type="Proteomes" id="UP000251314"/>
    </source>
</evidence>
<comment type="caution">
    <text evidence="1">The sequence shown here is derived from an EMBL/GenBank/DDBJ whole genome shotgun (WGS) entry which is preliminary data.</text>
</comment>
<gene>
    <name evidence="1" type="ORF">PC110_g18681</name>
</gene>
<accession>A0A329RKR1</accession>
<name>A0A329RKR1_9STRA</name>
<evidence type="ECO:0008006" key="3">
    <source>
        <dbReference type="Google" id="ProtNLM"/>
    </source>
</evidence>
<dbReference type="Gene3D" id="2.40.70.10">
    <property type="entry name" value="Acid Proteases"/>
    <property type="match status" value="1"/>
</dbReference>
<reference evidence="1 2" key="1">
    <citation type="submission" date="2018-01" db="EMBL/GenBank/DDBJ databases">
        <title>Draft genome of the strawberry crown rot pathogen Phytophthora cactorum.</title>
        <authorList>
            <person name="Armitage A.D."/>
            <person name="Lysoe E."/>
            <person name="Nellist C.F."/>
            <person name="Harrison R.J."/>
            <person name="Brurberg M.B."/>
        </authorList>
    </citation>
    <scope>NUCLEOTIDE SEQUENCE [LARGE SCALE GENOMIC DNA]</scope>
    <source>
        <strain evidence="1 2">10300</strain>
    </source>
</reference>
<dbReference type="AlphaFoldDB" id="A0A329RKR1"/>
<organism evidence="1 2">
    <name type="scientific">Phytophthora cactorum</name>
    <dbReference type="NCBI Taxonomy" id="29920"/>
    <lineage>
        <taxon>Eukaryota</taxon>
        <taxon>Sar</taxon>
        <taxon>Stramenopiles</taxon>
        <taxon>Oomycota</taxon>
        <taxon>Peronosporomycetes</taxon>
        <taxon>Peronosporales</taxon>
        <taxon>Peronosporaceae</taxon>
        <taxon>Phytophthora</taxon>
    </lineage>
</organism>
<protein>
    <recommendedName>
        <fullName evidence="3">Aspartic peptidase domain</fullName>
    </recommendedName>
</protein>
<dbReference type="VEuPathDB" id="FungiDB:PC110_g18681"/>
<sequence length="513" mass="55926">MKVVVAGIEYVFETGSEPSTAVVVNMNTTMAVSMGVGLVSDYDMERVVEIVAIVERASENLLSAEACLCIDFAKINCDDPERVRVLRATNRGSWIVPLVSRKVVSREVVYENFRPKMGNSNCSQVQPVTQNQPPSLGWRGLWRRKCDGVAPEEFALDTQSEDVEIVQAERMASVGLGASLPDTELKVSVEATEASTGTVLASLKGVRFENEDGEKKTLPYVRLFTPEEIDLMMQGSSIGADQEDEGYDMEFEERRHLLDEVELKRTMKKNAEELKNLTLKEMSTLLGIPKDKKNCVVATIVHQRVLKSINRARESLRQYEGNLKKLTEHTIGIKGTTDLPLKLGSLEKMVTFIVVSRFHVDAILDTDTLKAFRAVINLGSNTMTLKDTGEAFPLGALGVEESHLTKVSSTIRLPPGGQAIGVTDVEGNATEATTVLVEGLSGLDDGVKIARTPCTVQSGKRLVETCNASRDDVVIRRVARLAVATVVPESAFEAGCDRTEAGASGTAAADMDW</sequence>